<dbReference type="InterPro" id="IPR019821">
    <property type="entry name" value="Kinesin_motor_CS"/>
</dbReference>
<keyword evidence="2" id="KW-0963">Cytoplasm</keyword>
<comment type="subcellular location">
    <subcellularLocation>
        <location evidence="1">Cytoplasm</location>
    </subcellularLocation>
</comment>
<feature type="compositionally biased region" description="Low complexity" evidence="8">
    <location>
        <begin position="465"/>
        <end position="490"/>
    </location>
</feature>
<reference evidence="10" key="2">
    <citation type="journal article" date="2023" name="Microbiol Resour">
        <title>Decontamination and Annotation of the Draft Genome Sequence of the Oomycete Lagenidium giganteum ARSEF 373.</title>
        <authorList>
            <person name="Morgan W.R."/>
            <person name="Tartar A."/>
        </authorList>
    </citation>
    <scope>NUCLEOTIDE SEQUENCE</scope>
    <source>
        <strain evidence="10">ARSEF 373</strain>
    </source>
</reference>
<evidence type="ECO:0000256" key="1">
    <source>
        <dbReference type="ARBA" id="ARBA00004496"/>
    </source>
</evidence>
<reference evidence="10" key="1">
    <citation type="submission" date="2022-11" db="EMBL/GenBank/DDBJ databases">
        <authorList>
            <person name="Morgan W.R."/>
            <person name="Tartar A."/>
        </authorList>
    </citation>
    <scope>NUCLEOTIDE SEQUENCE</scope>
    <source>
        <strain evidence="10">ARSEF 373</strain>
    </source>
</reference>
<protein>
    <recommendedName>
        <fullName evidence="7">Kinesin-like protein</fullName>
    </recommendedName>
</protein>
<evidence type="ECO:0000313" key="11">
    <source>
        <dbReference type="Proteomes" id="UP001146120"/>
    </source>
</evidence>
<dbReference type="SMART" id="SM00129">
    <property type="entry name" value="KISc"/>
    <property type="match status" value="1"/>
</dbReference>
<dbReference type="GO" id="GO:0007018">
    <property type="term" value="P:microtubule-based movement"/>
    <property type="evidence" value="ECO:0007669"/>
    <property type="project" value="InterPro"/>
</dbReference>
<keyword evidence="6 7" id="KW-0505">Motor protein</keyword>
<dbReference type="GO" id="GO:0003777">
    <property type="term" value="F:microtubule motor activity"/>
    <property type="evidence" value="ECO:0007669"/>
    <property type="project" value="InterPro"/>
</dbReference>
<keyword evidence="3 6" id="KW-0547">Nucleotide-binding</keyword>
<dbReference type="GO" id="GO:0005875">
    <property type="term" value="C:microtubule associated complex"/>
    <property type="evidence" value="ECO:0007669"/>
    <property type="project" value="TreeGrafter"/>
</dbReference>
<keyword evidence="11" id="KW-1185">Reference proteome</keyword>
<dbReference type="GO" id="GO:0008017">
    <property type="term" value="F:microtubule binding"/>
    <property type="evidence" value="ECO:0007669"/>
    <property type="project" value="InterPro"/>
</dbReference>
<dbReference type="Pfam" id="PF00225">
    <property type="entry name" value="Kinesin"/>
    <property type="match status" value="1"/>
</dbReference>
<accession>A0AAV2YIK3</accession>
<evidence type="ECO:0000256" key="5">
    <source>
        <dbReference type="ARBA" id="ARBA00023054"/>
    </source>
</evidence>
<dbReference type="Proteomes" id="UP001146120">
    <property type="component" value="Unassembled WGS sequence"/>
</dbReference>
<feature type="domain" description="Kinesin motor" evidence="9">
    <location>
        <begin position="32"/>
        <end position="389"/>
    </location>
</feature>
<dbReference type="GO" id="GO:0005737">
    <property type="term" value="C:cytoplasm"/>
    <property type="evidence" value="ECO:0007669"/>
    <property type="project" value="UniProtKB-SubCell"/>
</dbReference>
<dbReference type="PANTHER" id="PTHR47969">
    <property type="entry name" value="CHROMOSOME-ASSOCIATED KINESIN KIF4A-RELATED"/>
    <property type="match status" value="1"/>
</dbReference>
<dbReference type="SUPFAM" id="SSF52540">
    <property type="entry name" value="P-loop containing nucleoside triphosphate hydrolases"/>
    <property type="match status" value="1"/>
</dbReference>
<dbReference type="InterPro" id="IPR036961">
    <property type="entry name" value="Kinesin_motor_dom_sf"/>
</dbReference>
<name>A0AAV2YIK3_9STRA</name>
<evidence type="ECO:0000259" key="9">
    <source>
        <dbReference type="PROSITE" id="PS50067"/>
    </source>
</evidence>
<dbReference type="CDD" id="cd00106">
    <property type="entry name" value="KISc"/>
    <property type="match status" value="1"/>
</dbReference>
<comment type="similarity">
    <text evidence="6 7">Belongs to the TRAFAC class myosin-kinesin ATPase superfamily. Kinesin family.</text>
</comment>
<dbReference type="GO" id="GO:0005524">
    <property type="term" value="F:ATP binding"/>
    <property type="evidence" value="ECO:0007669"/>
    <property type="project" value="UniProtKB-UniRule"/>
</dbReference>
<feature type="compositionally biased region" description="Polar residues" evidence="8">
    <location>
        <begin position="580"/>
        <end position="595"/>
    </location>
</feature>
<gene>
    <name evidence="10" type="ORF">N0F65_012849</name>
</gene>
<sequence>MERDDERDEARSETATASARSPLLELGVLSTRIRVAVRVRPAIQTEAKHTCEFLTVDRPRYHAGDTTRMLFALILDDDTANVALQQEFYDGLELSKTLAAVLEGYHATVFAYGQTGSGKTFTMEGYEYERVRTDDRLQARPRPVSNQQSERLGIIPRMIFGLFEGVTAATVAHQREFTVHCSFVQIYNEQIMDLLNPAHFLLASRSGNAARDFYVENLRLVECQTPDQVLEHFQQGIKHKIMASHNLNAASSRSHCIFTLYVESFDPSGNPNDVLQSKLALVDLAGSERVDKTGATGKTLQESIGINKSLFVLRQVIQALSEDSSRQTADGVNGRSAHIPYRDSKLTSLLKYSLGGNSVTLMIACLSPSDAYVDENLSTLVYASKAQCIANKPTKNEDPKALLILELRQEVERLRQQLAQAQDVILSFQQGESATDSRPASSTTECESCRLVRRSVGGERGGEVGAPTTATATSAASTAVTVPTSNTNTADTPAKSQTGQPPVDAVTKPTDTTTTRQLKMNVIDNVALIKKLYATEKELSRRVATQQQALEDGQYETRVLTVENQSLREKIEVLEYLVSASSQPSDDGEDNNSSAPDVIPEYGTLTSTRSVPSLPVPNTTKLGRVMRSSNNGNRVAPEVGEHPKQTKEQPETGLLSVRGDSLTYRGRRTDEWICSRA</sequence>
<feature type="compositionally biased region" description="Low complexity" evidence="8">
    <location>
        <begin position="501"/>
        <end position="512"/>
    </location>
</feature>
<evidence type="ECO:0000256" key="6">
    <source>
        <dbReference type="PROSITE-ProRule" id="PRU00283"/>
    </source>
</evidence>
<evidence type="ECO:0000256" key="3">
    <source>
        <dbReference type="ARBA" id="ARBA00022741"/>
    </source>
</evidence>
<dbReference type="InterPro" id="IPR027417">
    <property type="entry name" value="P-loop_NTPase"/>
</dbReference>
<evidence type="ECO:0000256" key="4">
    <source>
        <dbReference type="ARBA" id="ARBA00022840"/>
    </source>
</evidence>
<dbReference type="GO" id="GO:0051231">
    <property type="term" value="P:spindle elongation"/>
    <property type="evidence" value="ECO:0007669"/>
    <property type="project" value="TreeGrafter"/>
</dbReference>
<dbReference type="PROSITE" id="PS50067">
    <property type="entry name" value="KINESIN_MOTOR_2"/>
    <property type="match status" value="1"/>
</dbReference>
<dbReference type="InterPro" id="IPR027640">
    <property type="entry name" value="Kinesin-like_fam"/>
</dbReference>
<keyword evidence="7" id="KW-0493">Microtubule</keyword>
<organism evidence="10 11">
    <name type="scientific">Lagenidium giganteum</name>
    <dbReference type="NCBI Taxonomy" id="4803"/>
    <lineage>
        <taxon>Eukaryota</taxon>
        <taxon>Sar</taxon>
        <taxon>Stramenopiles</taxon>
        <taxon>Oomycota</taxon>
        <taxon>Peronosporomycetes</taxon>
        <taxon>Pythiales</taxon>
        <taxon>Pythiaceae</taxon>
    </lineage>
</organism>
<feature type="binding site" evidence="6">
    <location>
        <begin position="113"/>
        <end position="120"/>
    </location>
    <ligand>
        <name>ATP</name>
        <dbReference type="ChEBI" id="CHEBI:30616"/>
    </ligand>
</feature>
<evidence type="ECO:0000256" key="7">
    <source>
        <dbReference type="RuleBase" id="RU000394"/>
    </source>
</evidence>
<feature type="compositionally biased region" description="Basic and acidic residues" evidence="8">
    <location>
        <begin position="639"/>
        <end position="650"/>
    </location>
</feature>
<evidence type="ECO:0000313" key="10">
    <source>
        <dbReference type="EMBL" id="DAZ94822.1"/>
    </source>
</evidence>
<dbReference type="InterPro" id="IPR001752">
    <property type="entry name" value="Kinesin_motor_dom"/>
</dbReference>
<evidence type="ECO:0000256" key="8">
    <source>
        <dbReference type="SAM" id="MobiDB-lite"/>
    </source>
</evidence>
<keyword evidence="4 6" id="KW-0067">ATP-binding</keyword>
<comment type="caution">
    <text evidence="10">The sequence shown here is derived from an EMBL/GenBank/DDBJ whole genome shotgun (WGS) entry which is preliminary data.</text>
</comment>
<proteinExistence type="inferred from homology"/>
<dbReference type="GO" id="GO:0005874">
    <property type="term" value="C:microtubule"/>
    <property type="evidence" value="ECO:0007669"/>
    <property type="project" value="UniProtKB-KW"/>
</dbReference>
<dbReference type="EMBL" id="DAKRPA010000231">
    <property type="protein sequence ID" value="DAZ94822.1"/>
    <property type="molecule type" value="Genomic_DNA"/>
</dbReference>
<dbReference type="PROSITE" id="PS00411">
    <property type="entry name" value="KINESIN_MOTOR_1"/>
    <property type="match status" value="1"/>
</dbReference>
<dbReference type="Gene3D" id="3.40.850.10">
    <property type="entry name" value="Kinesin motor domain"/>
    <property type="match status" value="1"/>
</dbReference>
<dbReference type="GO" id="GO:0007052">
    <property type="term" value="P:mitotic spindle organization"/>
    <property type="evidence" value="ECO:0007669"/>
    <property type="project" value="TreeGrafter"/>
</dbReference>
<dbReference type="AlphaFoldDB" id="A0AAV2YIK3"/>
<feature type="region of interest" description="Disordered" evidence="8">
    <location>
        <begin position="457"/>
        <end position="512"/>
    </location>
</feature>
<evidence type="ECO:0000256" key="2">
    <source>
        <dbReference type="ARBA" id="ARBA00022490"/>
    </source>
</evidence>
<keyword evidence="5" id="KW-0175">Coiled coil</keyword>
<dbReference type="PANTHER" id="PTHR47969:SF15">
    <property type="entry name" value="CHROMOSOME-ASSOCIATED KINESIN KIF4A-RELATED"/>
    <property type="match status" value="1"/>
</dbReference>
<feature type="region of interest" description="Disordered" evidence="8">
    <location>
        <begin position="580"/>
        <end position="657"/>
    </location>
</feature>
<dbReference type="PRINTS" id="PR00380">
    <property type="entry name" value="KINESINHEAVY"/>
</dbReference>
<feature type="compositionally biased region" description="Polar residues" evidence="8">
    <location>
        <begin position="604"/>
        <end position="633"/>
    </location>
</feature>